<accession>A0ABX4R9Q9</accession>
<name>A0ABX4R9Q9_9PROT</name>
<protein>
    <recommendedName>
        <fullName evidence="3">DUF2845 domain-containing protein</fullName>
    </recommendedName>
</protein>
<sequence>MMLHMCRLYPGYMMGGLRVATLIRSGFVAAVLCVLGISSAFAQNEEIRGVTVTHPSFPVVMCDSGGESRKCERMVLGENFPAQVVFYSHDSKNFGAYQVRFLDEQKIYWIPDDMIVVQGKEVARSPVVCGGDIGTLGGKGTRGAGADCVSAKGK</sequence>
<dbReference type="Proteomes" id="UP000233365">
    <property type="component" value="Unassembled WGS sequence"/>
</dbReference>
<comment type="caution">
    <text evidence="1">The sequence shown here is derived from an EMBL/GenBank/DDBJ whole genome shotgun (WGS) entry which is preliminary data.</text>
</comment>
<evidence type="ECO:0000313" key="2">
    <source>
        <dbReference type="Proteomes" id="UP000233365"/>
    </source>
</evidence>
<reference evidence="1 2" key="1">
    <citation type="submission" date="2017-11" db="EMBL/GenBank/DDBJ databases">
        <title>Biodiversity and function of Thalassospira species in the particle-attached aromatic-hydrocarbon-degrading consortia from the surface seawater of the China South Sea.</title>
        <authorList>
            <person name="Dong C."/>
            <person name="Liu R."/>
            <person name="Shao Z."/>
        </authorList>
    </citation>
    <scope>NUCLEOTIDE SEQUENCE [LARGE SCALE GENOMIC DNA]</scope>
    <source>
        <strain evidence="1 2">139Z-12</strain>
    </source>
</reference>
<organism evidence="1 2">
    <name type="scientific">Thalassospira povalilytica</name>
    <dbReference type="NCBI Taxonomy" id="732237"/>
    <lineage>
        <taxon>Bacteria</taxon>
        <taxon>Pseudomonadati</taxon>
        <taxon>Pseudomonadota</taxon>
        <taxon>Alphaproteobacteria</taxon>
        <taxon>Rhodospirillales</taxon>
        <taxon>Thalassospiraceae</taxon>
        <taxon>Thalassospira</taxon>
    </lineage>
</organism>
<gene>
    <name evidence="1" type="ORF">CU041_11320</name>
</gene>
<evidence type="ECO:0008006" key="3">
    <source>
        <dbReference type="Google" id="ProtNLM"/>
    </source>
</evidence>
<dbReference type="EMBL" id="PGTS01000003">
    <property type="protein sequence ID" value="PKR50268.1"/>
    <property type="molecule type" value="Genomic_DNA"/>
</dbReference>
<evidence type="ECO:0000313" key="1">
    <source>
        <dbReference type="EMBL" id="PKR50268.1"/>
    </source>
</evidence>
<keyword evidence="2" id="KW-1185">Reference proteome</keyword>
<proteinExistence type="predicted"/>